<protein>
    <submittedName>
        <fullName evidence="2">Uncharacterized protein</fullName>
    </submittedName>
</protein>
<dbReference type="Proteomes" id="UP000053260">
    <property type="component" value="Unassembled WGS sequence"/>
</dbReference>
<proteinExistence type="predicted"/>
<reference evidence="2 3" key="1">
    <citation type="submission" date="2015-10" db="EMBL/GenBank/DDBJ databases">
        <title>Draft genome sequence of Streptomyces sp. RV15, isolated from a marine sponge.</title>
        <authorList>
            <person name="Ruckert C."/>
            <person name="Abdelmohsen U.R."/>
            <person name="Winkler A."/>
            <person name="Hentschel U."/>
            <person name="Kalinowski J."/>
            <person name="Kampfer P."/>
            <person name="Glaeser S."/>
        </authorList>
    </citation>
    <scope>NUCLEOTIDE SEQUENCE [LARGE SCALE GENOMIC DNA]</scope>
    <source>
        <strain evidence="2 3">RV15</strain>
    </source>
</reference>
<comment type="caution">
    <text evidence="2">The sequence shown here is derived from an EMBL/GenBank/DDBJ whole genome shotgun (WGS) entry which is preliminary data.</text>
</comment>
<evidence type="ECO:0000256" key="1">
    <source>
        <dbReference type="SAM" id="MobiDB-lite"/>
    </source>
</evidence>
<evidence type="ECO:0000313" key="2">
    <source>
        <dbReference type="EMBL" id="KUO15225.1"/>
    </source>
</evidence>
<dbReference type="EMBL" id="LMXB01000118">
    <property type="protein sequence ID" value="KUO15225.1"/>
    <property type="molecule type" value="Genomic_DNA"/>
</dbReference>
<evidence type="ECO:0000313" key="3">
    <source>
        <dbReference type="Proteomes" id="UP000053260"/>
    </source>
</evidence>
<keyword evidence="3" id="KW-1185">Reference proteome</keyword>
<feature type="region of interest" description="Disordered" evidence="1">
    <location>
        <begin position="150"/>
        <end position="181"/>
    </location>
</feature>
<dbReference type="OrthoDB" id="4291445at2"/>
<accession>A0A101UR23</accession>
<gene>
    <name evidence="2" type="ORF">AQJ91_42475</name>
</gene>
<name>A0A101UR23_9ACTN</name>
<sequence>MSLADDAFIDARLAYWQRHITQTAASLIPPQTGPARAALGPVLDQLVAVYNLAGGLVADLRQSADGSLATSDAGCAYLAQLATALAHSNRAATHLSTAVIGLADTHRLTPSPGTAAPVESRLAVTLGHAAALRSLNRALAAVTIPLSDAQPCTRPAPAPAAAEQHRRAADSTSAHPVRRRP</sequence>
<organism evidence="2 3">
    <name type="scientific">Streptomyces dysideae</name>
    <dbReference type="NCBI Taxonomy" id="909626"/>
    <lineage>
        <taxon>Bacteria</taxon>
        <taxon>Bacillati</taxon>
        <taxon>Actinomycetota</taxon>
        <taxon>Actinomycetes</taxon>
        <taxon>Kitasatosporales</taxon>
        <taxon>Streptomycetaceae</taxon>
        <taxon>Streptomyces</taxon>
    </lineage>
</organism>
<dbReference type="AlphaFoldDB" id="A0A101UR23"/>
<dbReference type="STRING" id="909626.AQJ91_42475"/>
<dbReference type="RefSeq" id="WP_067033629.1">
    <property type="nucleotide sequence ID" value="NZ_KQ949120.1"/>
</dbReference>